<dbReference type="PROSITE" id="PS51194">
    <property type="entry name" value="HELICASE_CTER"/>
    <property type="match status" value="1"/>
</dbReference>
<dbReference type="OrthoDB" id="18170at2759"/>
<keyword evidence="12" id="KW-1185">Reference proteome</keyword>
<feature type="domain" description="DEAD-box RNA helicase Q" evidence="10">
    <location>
        <begin position="33"/>
        <end position="61"/>
    </location>
</feature>
<feature type="region of interest" description="Disordered" evidence="7">
    <location>
        <begin position="278"/>
        <end position="299"/>
    </location>
</feature>
<keyword evidence="4" id="KW-0347">Helicase</keyword>
<keyword evidence="5" id="KW-0067">ATP-binding</keyword>
<dbReference type="CDD" id="cd18787">
    <property type="entry name" value="SF2_C_DEAD"/>
    <property type="match status" value="1"/>
</dbReference>
<dbReference type="Gene3D" id="3.40.50.300">
    <property type="entry name" value="P-loop containing nucleotide triphosphate hydrolases"/>
    <property type="match status" value="2"/>
</dbReference>
<feature type="domain" description="Helicase ATP-binding" evidence="8">
    <location>
        <begin position="64"/>
        <end position="269"/>
    </location>
</feature>
<evidence type="ECO:0000256" key="2">
    <source>
        <dbReference type="ARBA" id="ARBA00022741"/>
    </source>
</evidence>
<dbReference type="PANTHER" id="PTHR47958">
    <property type="entry name" value="ATP-DEPENDENT RNA HELICASE DBP3"/>
    <property type="match status" value="1"/>
</dbReference>
<dbReference type="GO" id="GO:0005524">
    <property type="term" value="F:ATP binding"/>
    <property type="evidence" value="ECO:0007669"/>
    <property type="project" value="UniProtKB-KW"/>
</dbReference>
<evidence type="ECO:0000259" key="10">
    <source>
        <dbReference type="PROSITE" id="PS51195"/>
    </source>
</evidence>
<comment type="caution">
    <text evidence="11">The sequence shown here is derived from an EMBL/GenBank/DDBJ whole genome shotgun (WGS) entry which is preliminary data.</text>
</comment>
<keyword evidence="2" id="KW-0547">Nucleotide-binding</keyword>
<feature type="short sequence motif" description="Q motif" evidence="6">
    <location>
        <begin position="33"/>
        <end position="61"/>
    </location>
</feature>
<protein>
    <recommendedName>
        <fullName evidence="1">RNA helicase</fullName>
        <ecNumber evidence="1">3.6.4.13</ecNumber>
    </recommendedName>
</protein>
<dbReference type="InterPro" id="IPR044742">
    <property type="entry name" value="DEAD/DEAH_RhlB"/>
</dbReference>
<dbReference type="SMART" id="SM00487">
    <property type="entry name" value="DEXDc"/>
    <property type="match status" value="1"/>
</dbReference>
<dbReference type="SMART" id="SM00490">
    <property type="entry name" value="HELICc"/>
    <property type="match status" value="1"/>
</dbReference>
<dbReference type="PROSITE" id="PS51192">
    <property type="entry name" value="HELICASE_ATP_BIND_1"/>
    <property type="match status" value="1"/>
</dbReference>
<dbReference type="InterPro" id="IPR001650">
    <property type="entry name" value="Helicase_C-like"/>
</dbReference>
<evidence type="ECO:0000259" key="9">
    <source>
        <dbReference type="PROSITE" id="PS51194"/>
    </source>
</evidence>
<feature type="domain" description="Helicase C-terminal" evidence="9">
    <location>
        <begin position="308"/>
        <end position="460"/>
    </location>
</feature>
<evidence type="ECO:0000313" key="11">
    <source>
        <dbReference type="EMBL" id="KAG0254074.1"/>
    </source>
</evidence>
<gene>
    <name evidence="11" type="primary">DDX59</name>
    <name evidence="11" type="ORF">DFQ27_007064</name>
</gene>
<dbReference type="InterPro" id="IPR014014">
    <property type="entry name" value="RNA_helicase_DEAD_Q_motif"/>
</dbReference>
<dbReference type="SUPFAM" id="SSF52540">
    <property type="entry name" value="P-loop containing nucleoside triphosphate hydrolases"/>
    <property type="match status" value="2"/>
</dbReference>
<proteinExistence type="predicted"/>
<evidence type="ECO:0000259" key="8">
    <source>
        <dbReference type="PROSITE" id="PS51192"/>
    </source>
</evidence>
<dbReference type="GO" id="GO:0003676">
    <property type="term" value="F:nucleic acid binding"/>
    <property type="evidence" value="ECO:0007669"/>
    <property type="project" value="InterPro"/>
</dbReference>
<dbReference type="PROSITE" id="PS51195">
    <property type="entry name" value="Q_MOTIF"/>
    <property type="match status" value="1"/>
</dbReference>
<evidence type="ECO:0000256" key="7">
    <source>
        <dbReference type="SAM" id="MobiDB-lite"/>
    </source>
</evidence>
<dbReference type="EC" id="3.6.4.13" evidence="1"/>
<dbReference type="GO" id="GO:0003724">
    <property type="term" value="F:RNA helicase activity"/>
    <property type="evidence" value="ECO:0007669"/>
    <property type="project" value="UniProtKB-EC"/>
</dbReference>
<reference evidence="11" key="1">
    <citation type="journal article" date="2020" name="Fungal Divers.">
        <title>Resolving the Mortierellaceae phylogeny through synthesis of multi-gene phylogenetics and phylogenomics.</title>
        <authorList>
            <person name="Vandepol N."/>
            <person name="Liber J."/>
            <person name="Desiro A."/>
            <person name="Na H."/>
            <person name="Kennedy M."/>
            <person name="Barry K."/>
            <person name="Grigoriev I.V."/>
            <person name="Miller A.N."/>
            <person name="O'Donnell K."/>
            <person name="Stajich J.E."/>
            <person name="Bonito G."/>
        </authorList>
    </citation>
    <scope>NUCLEOTIDE SEQUENCE</scope>
    <source>
        <strain evidence="11">BC1065</strain>
    </source>
</reference>
<dbReference type="GO" id="GO:0016787">
    <property type="term" value="F:hydrolase activity"/>
    <property type="evidence" value="ECO:0007669"/>
    <property type="project" value="UniProtKB-KW"/>
</dbReference>
<organism evidence="11 12">
    <name type="scientific">Actinomortierella ambigua</name>
    <dbReference type="NCBI Taxonomy" id="1343610"/>
    <lineage>
        <taxon>Eukaryota</taxon>
        <taxon>Fungi</taxon>
        <taxon>Fungi incertae sedis</taxon>
        <taxon>Mucoromycota</taxon>
        <taxon>Mortierellomycotina</taxon>
        <taxon>Mortierellomycetes</taxon>
        <taxon>Mortierellales</taxon>
        <taxon>Mortierellaceae</taxon>
        <taxon>Actinomortierella</taxon>
    </lineage>
</organism>
<evidence type="ECO:0000256" key="5">
    <source>
        <dbReference type="ARBA" id="ARBA00022840"/>
    </source>
</evidence>
<dbReference type="AlphaFoldDB" id="A0A9P6PU28"/>
<name>A0A9P6PU28_9FUNG</name>
<dbReference type="InterPro" id="IPR011545">
    <property type="entry name" value="DEAD/DEAH_box_helicase_dom"/>
</dbReference>
<dbReference type="Proteomes" id="UP000807716">
    <property type="component" value="Unassembled WGS sequence"/>
</dbReference>
<dbReference type="Pfam" id="PF00270">
    <property type="entry name" value="DEAD"/>
    <property type="match status" value="1"/>
</dbReference>
<dbReference type="InterPro" id="IPR014001">
    <property type="entry name" value="Helicase_ATP-bd"/>
</dbReference>
<evidence type="ECO:0000256" key="3">
    <source>
        <dbReference type="ARBA" id="ARBA00022801"/>
    </source>
</evidence>
<dbReference type="Pfam" id="PF00271">
    <property type="entry name" value="Helicase_C"/>
    <property type="match status" value="1"/>
</dbReference>
<dbReference type="EMBL" id="JAAAJB010000540">
    <property type="protein sequence ID" value="KAG0254074.1"/>
    <property type="molecule type" value="Genomic_DNA"/>
</dbReference>
<dbReference type="CDD" id="cd00268">
    <property type="entry name" value="DEADc"/>
    <property type="match status" value="1"/>
</dbReference>
<accession>A0A9P6PU28</accession>
<evidence type="ECO:0000313" key="12">
    <source>
        <dbReference type="Proteomes" id="UP000807716"/>
    </source>
</evidence>
<evidence type="ECO:0000256" key="6">
    <source>
        <dbReference type="PROSITE-ProRule" id="PRU00552"/>
    </source>
</evidence>
<sequence length="460" mass="49817">MPSVAAMSAQEVQQLQEKHKIQVQAKHAPKPILSFDDCGLPPTMHINILGSGCYEPTPVQMQAIPAGLLGQDVVIAAPTRSGKTAAYLIPTLVHAYGLAQVYSKQTLSARSTMETTEGDDDQGPSPSAHQGPYVLVLVPTHELAAQVEEQAKVFVKGLPHMRTANLSGGLGIKNQVYRLKQNVQVAIATPGRLIEILFRFPEVSFSNVYSIVLDEVDMMYSLGFDQQVQRILDVIPEPTGGRQTIVCSATFPKKTENSIRGILHHPVRIRVGDPVVSEEGSAPVGNEHHGDFVTDSSGDSSGLVPTASVRQTIMWVENASKKKTLFSILRDRKYFHPPILVFVDSRLGAELLAKAIAIKCPGVKAASMHGENTPAERLATLSAFKDGSVQVMVATGLLARGLDLRVPLVINFDMAPTIEEQSECKRSSCSGSATAAWRQRATEDWADDGWDGMGDHVRQS</sequence>
<evidence type="ECO:0000256" key="4">
    <source>
        <dbReference type="ARBA" id="ARBA00022806"/>
    </source>
</evidence>
<evidence type="ECO:0000256" key="1">
    <source>
        <dbReference type="ARBA" id="ARBA00012552"/>
    </source>
</evidence>
<keyword evidence="3" id="KW-0378">Hydrolase</keyword>
<dbReference type="InterPro" id="IPR027417">
    <property type="entry name" value="P-loop_NTPase"/>
</dbReference>